<evidence type="ECO:0000256" key="2">
    <source>
        <dbReference type="ARBA" id="ARBA00022448"/>
    </source>
</evidence>
<evidence type="ECO:0000313" key="5">
    <source>
        <dbReference type="EMBL" id="HIR92111.1"/>
    </source>
</evidence>
<dbReference type="Pfam" id="PF01991">
    <property type="entry name" value="vATP-synt_E"/>
    <property type="match status" value="1"/>
</dbReference>
<accession>A0A9D1JF56</accession>
<evidence type="ECO:0000313" key="6">
    <source>
        <dbReference type="Proteomes" id="UP000886841"/>
    </source>
</evidence>
<comment type="similarity">
    <text evidence="1">Belongs to the V-ATPase E subunit family.</text>
</comment>
<gene>
    <name evidence="5" type="ORF">IAB98_01645</name>
</gene>
<reference evidence="5" key="2">
    <citation type="journal article" date="2021" name="PeerJ">
        <title>Extensive microbial diversity within the chicken gut microbiome revealed by metagenomics and culture.</title>
        <authorList>
            <person name="Gilroy R."/>
            <person name="Ravi A."/>
            <person name="Getino M."/>
            <person name="Pursley I."/>
            <person name="Horton D.L."/>
            <person name="Alikhan N.F."/>
            <person name="Baker D."/>
            <person name="Gharbi K."/>
            <person name="Hall N."/>
            <person name="Watson M."/>
            <person name="Adriaenssens E.M."/>
            <person name="Foster-Nyarko E."/>
            <person name="Jarju S."/>
            <person name="Secka A."/>
            <person name="Antonio M."/>
            <person name="Oren A."/>
            <person name="Chaudhuri R.R."/>
            <person name="La Ragione R."/>
            <person name="Hildebrand F."/>
            <person name="Pallen M.J."/>
        </authorList>
    </citation>
    <scope>NUCLEOTIDE SEQUENCE</scope>
    <source>
        <strain evidence="5">ChiSxjej1B13-7041</strain>
    </source>
</reference>
<dbReference type="SUPFAM" id="SSF160527">
    <property type="entry name" value="V-type ATPase subunit E-like"/>
    <property type="match status" value="1"/>
</dbReference>
<proteinExistence type="inferred from homology"/>
<organism evidence="5 6">
    <name type="scientific">Candidatus Egerieimonas intestinavium</name>
    <dbReference type="NCBI Taxonomy" id="2840777"/>
    <lineage>
        <taxon>Bacteria</taxon>
        <taxon>Bacillati</taxon>
        <taxon>Bacillota</taxon>
        <taxon>Clostridia</taxon>
        <taxon>Lachnospirales</taxon>
        <taxon>Lachnospiraceae</taxon>
        <taxon>Lachnospiraceae incertae sedis</taxon>
        <taxon>Candidatus Egerieimonas</taxon>
    </lineage>
</organism>
<sequence length="202" mass="22279">MAGLDKITNQIIEEARTQAEEILKEARAQADSVLAEARAESEKAGARIQAKGEADAAAYASRAESSAELKRRTALLQVKQELIAALLEKAYERLCALDHKEYFAFLEKAVERYALPRKGRLVLSAGDLQRMPAGFPDRVQQLARAKGGDLMVDEKPGKIENGFVMVYGSIEENCTLRAMFDSNRDRLQDAVHSLLFAGNVNP</sequence>
<feature type="coiled-coil region" evidence="4">
    <location>
        <begin position="9"/>
        <end position="43"/>
    </location>
</feature>
<comment type="caution">
    <text evidence="5">The sequence shown here is derived from an EMBL/GenBank/DDBJ whole genome shotgun (WGS) entry which is preliminary data.</text>
</comment>
<keyword evidence="2" id="KW-0813">Transport</keyword>
<dbReference type="GO" id="GO:0033178">
    <property type="term" value="C:proton-transporting two-sector ATPase complex, catalytic domain"/>
    <property type="evidence" value="ECO:0007669"/>
    <property type="project" value="InterPro"/>
</dbReference>
<dbReference type="GO" id="GO:0046961">
    <property type="term" value="F:proton-transporting ATPase activity, rotational mechanism"/>
    <property type="evidence" value="ECO:0007669"/>
    <property type="project" value="InterPro"/>
</dbReference>
<dbReference type="Gene3D" id="1.20.5.620">
    <property type="entry name" value="F1F0 ATP synthase subunit B, membrane domain"/>
    <property type="match status" value="1"/>
</dbReference>
<reference evidence="5" key="1">
    <citation type="submission" date="2020-10" db="EMBL/GenBank/DDBJ databases">
        <authorList>
            <person name="Gilroy R."/>
        </authorList>
    </citation>
    <scope>NUCLEOTIDE SEQUENCE</scope>
    <source>
        <strain evidence="5">ChiSxjej1B13-7041</strain>
    </source>
</reference>
<dbReference type="EMBL" id="DVHU01000013">
    <property type="protein sequence ID" value="HIR92111.1"/>
    <property type="molecule type" value="Genomic_DNA"/>
</dbReference>
<dbReference type="AlphaFoldDB" id="A0A9D1JF56"/>
<name>A0A9D1JF56_9FIRM</name>
<evidence type="ECO:0000256" key="4">
    <source>
        <dbReference type="SAM" id="Coils"/>
    </source>
</evidence>
<dbReference type="Gene3D" id="3.30.2320.30">
    <property type="entry name" value="ATP synthase, E subunit, C-terminal"/>
    <property type="match status" value="1"/>
</dbReference>
<dbReference type="InterPro" id="IPR002842">
    <property type="entry name" value="ATPase_V1_Esu"/>
</dbReference>
<dbReference type="Proteomes" id="UP000886841">
    <property type="component" value="Unassembled WGS sequence"/>
</dbReference>
<dbReference type="InterPro" id="IPR038495">
    <property type="entry name" value="ATPase_E_C"/>
</dbReference>
<evidence type="ECO:0000256" key="1">
    <source>
        <dbReference type="ARBA" id="ARBA00005901"/>
    </source>
</evidence>
<keyword evidence="3" id="KW-0406">Ion transport</keyword>
<evidence type="ECO:0000256" key="3">
    <source>
        <dbReference type="ARBA" id="ARBA00023065"/>
    </source>
</evidence>
<keyword evidence="4" id="KW-0175">Coiled coil</keyword>
<protein>
    <submittedName>
        <fullName evidence="5">V-type ATP synthase subunit E</fullName>
    </submittedName>
</protein>